<organism evidence="2 3">
    <name type="scientific">Streptomyces canus</name>
    <dbReference type="NCBI Taxonomy" id="58343"/>
    <lineage>
        <taxon>Bacteria</taxon>
        <taxon>Bacillati</taxon>
        <taxon>Actinomycetota</taxon>
        <taxon>Actinomycetes</taxon>
        <taxon>Kitasatosporales</taxon>
        <taxon>Streptomycetaceae</taxon>
        <taxon>Streptomyces</taxon>
        <taxon>Streptomyces aurantiacus group</taxon>
    </lineage>
</organism>
<comment type="caution">
    <text evidence="2">The sequence shown here is derived from an EMBL/GenBank/DDBJ whole genome shotgun (WGS) entry which is preliminary data.</text>
</comment>
<reference evidence="2" key="1">
    <citation type="submission" date="2023-07" db="EMBL/GenBank/DDBJ databases">
        <title>Comparative genomics of wheat-associated soil bacteria to identify genetic determinants of phenazine resistance.</title>
        <authorList>
            <person name="Mouncey N."/>
        </authorList>
    </citation>
    <scope>NUCLEOTIDE SEQUENCE</scope>
    <source>
        <strain evidence="2">V4I22</strain>
    </source>
</reference>
<feature type="region of interest" description="Disordered" evidence="1">
    <location>
        <begin position="1"/>
        <end position="48"/>
    </location>
</feature>
<proteinExistence type="predicted"/>
<dbReference type="Proteomes" id="UP001234216">
    <property type="component" value="Unassembled WGS sequence"/>
</dbReference>
<evidence type="ECO:0000256" key="1">
    <source>
        <dbReference type="SAM" id="MobiDB-lite"/>
    </source>
</evidence>
<evidence type="ECO:0000313" key="3">
    <source>
        <dbReference type="Proteomes" id="UP001234216"/>
    </source>
</evidence>
<evidence type="ECO:0000313" key="2">
    <source>
        <dbReference type="EMBL" id="MDQ0908400.1"/>
    </source>
</evidence>
<feature type="compositionally biased region" description="Basic and acidic residues" evidence="1">
    <location>
        <begin position="36"/>
        <end position="48"/>
    </location>
</feature>
<dbReference type="EMBL" id="JAUSZV010000005">
    <property type="protein sequence ID" value="MDQ0908400.1"/>
    <property type="molecule type" value="Genomic_DNA"/>
</dbReference>
<sequence>MDSGTRIAAAPKQTRGSAVTMPVEASSAACPGPSEAKLRSPCELSHSR</sequence>
<gene>
    <name evidence="2" type="ORF">QFZ22_004385</name>
</gene>
<dbReference type="AlphaFoldDB" id="A0AAW8FGH7"/>
<evidence type="ECO:0008006" key="4">
    <source>
        <dbReference type="Google" id="ProtNLM"/>
    </source>
</evidence>
<protein>
    <recommendedName>
        <fullName evidence="4">Transposase</fullName>
    </recommendedName>
</protein>
<name>A0AAW8FGH7_9ACTN</name>
<accession>A0AAW8FGH7</accession>